<evidence type="ECO:0000313" key="1">
    <source>
        <dbReference type="EMBL" id="KAJ3540539.1"/>
    </source>
</evidence>
<organism evidence="1 2">
    <name type="scientific">Phlebia brevispora</name>
    <dbReference type="NCBI Taxonomy" id="194682"/>
    <lineage>
        <taxon>Eukaryota</taxon>
        <taxon>Fungi</taxon>
        <taxon>Dikarya</taxon>
        <taxon>Basidiomycota</taxon>
        <taxon>Agaricomycotina</taxon>
        <taxon>Agaricomycetes</taxon>
        <taxon>Polyporales</taxon>
        <taxon>Meruliaceae</taxon>
        <taxon>Phlebia</taxon>
    </lineage>
</organism>
<protein>
    <submittedName>
        <fullName evidence="1">Uncharacterized protein</fullName>
    </submittedName>
</protein>
<sequence length="383" mass="42784">MIVEVLRTQAPILRSHILNEAVPSAQFYFQDCTLFLQTGSVLFRVSESMLGGRQGGRDAAHAIVLENITPSELVQLFYFLWGTSEESEDVLMADASSDALSEMEPSADSAESLVSILRLSVLLGIDSGKRYAISRLDTHDSLSDTKRLSFGIRYNISSWIAKALPQLVVRAVEHWTVADLDAIDKGVLQKIVEFQSAVAFRRRAYAVHPPEARTGCVPILIRPHYAVDTIQFTKAVLQDTNLGMCDNCLAAHLCLLDDIVKEEAAAREEVIAQLTTQTVLLWTIVIVDSPVTNHDLLVHHHNIASTVTARAAIMSRPRGLVMEQHGERDGWEVEGWLWHRDWAARCGKRGITELLRKSTLRLRSSLHARDDHDEHEDEAHGED</sequence>
<comment type="caution">
    <text evidence="1">The sequence shown here is derived from an EMBL/GenBank/DDBJ whole genome shotgun (WGS) entry which is preliminary data.</text>
</comment>
<evidence type="ECO:0000313" key="2">
    <source>
        <dbReference type="Proteomes" id="UP001148662"/>
    </source>
</evidence>
<reference evidence="1" key="1">
    <citation type="submission" date="2022-07" db="EMBL/GenBank/DDBJ databases">
        <title>Genome Sequence of Phlebia brevispora.</title>
        <authorList>
            <person name="Buettner E."/>
        </authorList>
    </citation>
    <scope>NUCLEOTIDE SEQUENCE</scope>
    <source>
        <strain evidence="1">MPL23</strain>
    </source>
</reference>
<name>A0ACC1SIJ2_9APHY</name>
<dbReference type="EMBL" id="JANHOG010001246">
    <property type="protein sequence ID" value="KAJ3540539.1"/>
    <property type="molecule type" value="Genomic_DNA"/>
</dbReference>
<dbReference type="Proteomes" id="UP001148662">
    <property type="component" value="Unassembled WGS sequence"/>
</dbReference>
<proteinExistence type="predicted"/>
<gene>
    <name evidence="1" type="ORF">NM688_g6211</name>
</gene>
<accession>A0ACC1SIJ2</accession>
<keyword evidence="2" id="KW-1185">Reference proteome</keyword>